<evidence type="ECO:0000313" key="3">
    <source>
        <dbReference type="Proteomes" id="UP000594121"/>
    </source>
</evidence>
<protein>
    <recommendedName>
        <fullName evidence="1">DUF5817 domain-containing protein</fullName>
    </recommendedName>
</protein>
<evidence type="ECO:0000259" key="1">
    <source>
        <dbReference type="Pfam" id="PF19134"/>
    </source>
</evidence>
<dbReference type="Gene3D" id="3.90.820.10">
    <property type="entry name" value="Structural Genomics, Unknown Function 30-nov-00 1gh9 Mol_id"/>
    <property type="match status" value="1"/>
</dbReference>
<dbReference type="InParanoid" id="A0A7L9FGT0"/>
<sequence>MYVVVSCPRCGQLKIARAGTKTTQCPRCGSRFSVEKNLYTRRVFERLEDAREFLRSVTV</sequence>
<keyword evidence="3" id="KW-1185">Reference proteome</keyword>
<name>A0A7L9FGT0_9CREN</name>
<proteinExistence type="predicted"/>
<reference evidence="2 3" key="1">
    <citation type="submission" date="2020-10" db="EMBL/GenBank/DDBJ databases">
        <title>Thermofilum lucidum 3507LT sp. nov. a novel member of Thermofilaceae family isolated from Chile hot spring, and proposal of description order Thermofilales.</title>
        <authorList>
            <person name="Zayulina K.S."/>
            <person name="Elcheninov A.G."/>
            <person name="Toshchakov S.V."/>
            <person name="Kublanov I.V."/>
        </authorList>
    </citation>
    <scope>NUCLEOTIDE SEQUENCE [LARGE SCALE GENOMIC DNA]</scope>
    <source>
        <strain evidence="2 3">3507LT</strain>
    </source>
</reference>
<dbReference type="InterPro" id="IPR043855">
    <property type="entry name" value="DUF5817"/>
</dbReference>
<dbReference type="AlphaFoldDB" id="A0A7L9FGT0"/>
<organism evidence="2 3">
    <name type="scientific">Infirmifilum lucidum</name>
    <dbReference type="NCBI Taxonomy" id="2776706"/>
    <lineage>
        <taxon>Archaea</taxon>
        <taxon>Thermoproteota</taxon>
        <taxon>Thermoprotei</taxon>
        <taxon>Thermofilales</taxon>
        <taxon>Thermofilaceae</taxon>
        <taxon>Infirmifilum</taxon>
    </lineage>
</organism>
<dbReference type="Proteomes" id="UP000594121">
    <property type="component" value="Chromosome"/>
</dbReference>
<dbReference type="RefSeq" id="WP_192819010.1">
    <property type="nucleotide sequence ID" value="NZ_CP062310.1"/>
</dbReference>
<feature type="domain" description="DUF5817" evidence="1">
    <location>
        <begin position="2"/>
        <end position="38"/>
    </location>
</feature>
<gene>
    <name evidence="2" type="ORF">IG193_00800</name>
</gene>
<dbReference type="EMBL" id="CP062310">
    <property type="protein sequence ID" value="QOJ79038.1"/>
    <property type="molecule type" value="Genomic_DNA"/>
</dbReference>
<accession>A0A7L9FGT0</accession>
<evidence type="ECO:0000313" key="2">
    <source>
        <dbReference type="EMBL" id="QOJ79038.1"/>
    </source>
</evidence>
<dbReference type="GeneID" id="59148390"/>
<dbReference type="KEGG" id="thel:IG193_00800"/>
<dbReference type="Pfam" id="PF19134">
    <property type="entry name" value="DUF5817"/>
    <property type="match status" value="1"/>
</dbReference>